<reference evidence="2 3" key="1">
    <citation type="submission" date="2016-09" db="EMBL/GenBank/DDBJ databases">
        <title>Complete genome sequence of Deltia acidovorans CM13 isolated from murine proximal colonic tissue.</title>
        <authorList>
            <person name="Saffarian A."/>
        </authorList>
    </citation>
    <scope>NUCLEOTIDE SEQUENCE [LARGE SCALE GENOMIC DNA]</scope>
    <source>
        <strain evidence="2 3">CM13</strain>
    </source>
</reference>
<keyword evidence="3" id="KW-1185">Reference proteome</keyword>
<dbReference type="RefSeq" id="WP_070080600.1">
    <property type="nucleotide sequence ID" value="NZ_CBCSDN010000059.1"/>
</dbReference>
<keyword evidence="1" id="KW-0812">Transmembrane</keyword>
<keyword evidence="1" id="KW-0472">Membrane</keyword>
<evidence type="ECO:0000256" key="1">
    <source>
        <dbReference type="SAM" id="Phobius"/>
    </source>
</evidence>
<dbReference type="EMBL" id="CP017420">
    <property type="protein sequence ID" value="AOV02445.1"/>
    <property type="molecule type" value="Genomic_DNA"/>
</dbReference>
<keyword evidence="1" id="KW-1133">Transmembrane helix</keyword>
<feature type="transmembrane region" description="Helical" evidence="1">
    <location>
        <begin position="46"/>
        <end position="64"/>
    </location>
</feature>
<protein>
    <submittedName>
        <fullName evidence="2">Uncharacterized protein</fullName>
    </submittedName>
</protein>
<accession>A0ABM6E4Z2</accession>
<proteinExistence type="predicted"/>
<evidence type="ECO:0000313" key="3">
    <source>
        <dbReference type="Proteomes" id="UP000095607"/>
    </source>
</evidence>
<name>A0ABM6E4Z2_9BURK</name>
<organism evidence="2 3">
    <name type="scientific">Delftia tsuruhatensis</name>
    <dbReference type="NCBI Taxonomy" id="180282"/>
    <lineage>
        <taxon>Bacteria</taxon>
        <taxon>Pseudomonadati</taxon>
        <taxon>Pseudomonadota</taxon>
        <taxon>Betaproteobacteria</taxon>
        <taxon>Burkholderiales</taxon>
        <taxon>Comamonadaceae</taxon>
        <taxon>Delftia</taxon>
    </lineage>
</organism>
<evidence type="ECO:0000313" key="2">
    <source>
        <dbReference type="EMBL" id="AOV02445.1"/>
    </source>
</evidence>
<dbReference type="Proteomes" id="UP000095607">
    <property type="component" value="Chromosome"/>
</dbReference>
<sequence>MKEELQRQLAQIIAAIHGQASSTGDFWIERLPSVAQQYIAYGRAQAVIDIVMPVLGLLLAAWLIKHERMHFGTPLDLKSKGALISVLINTVAAGLGTYSVIMFVNATHAAALVWSAPKVWLLRELATMLK</sequence>
<gene>
    <name evidence="2" type="ORF">BI380_14405</name>
</gene>
<feature type="transmembrane region" description="Helical" evidence="1">
    <location>
        <begin position="84"/>
        <end position="114"/>
    </location>
</feature>